<evidence type="ECO:0000256" key="1">
    <source>
        <dbReference type="ARBA" id="ARBA00003618"/>
    </source>
</evidence>
<dbReference type="GO" id="GO:0006310">
    <property type="term" value="P:DNA recombination"/>
    <property type="evidence" value="ECO:0007669"/>
    <property type="project" value="InterPro"/>
</dbReference>
<protein>
    <recommendedName>
        <fullName evidence="3 9">DNA repair protein RecN</fullName>
    </recommendedName>
    <alternativeName>
        <fullName evidence="8 9">Recombination protein N</fullName>
    </alternativeName>
</protein>
<keyword evidence="4" id="KW-0547">Nucleotide-binding</keyword>
<evidence type="ECO:0000256" key="5">
    <source>
        <dbReference type="ARBA" id="ARBA00022763"/>
    </source>
</evidence>
<evidence type="ECO:0000256" key="9">
    <source>
        <dbReference type="PIRNR" id="PIRNR003128"/>
    </source>
</evidence>
<dbReference type="KEGG" id="oxy:HCG48_21550"/>
<comment type="similarity">
    <text evidence="2 9">Belongs to the RecN family.</text>
</comment>
<dbReference type="RefSeq" id="WP_168572008.1">
    <property type="nucleotide sequence ID" value="NZ_CP051167.1"/>
</dbReference>
<evidence type="ECO:0000256" key="8">
    <source>
        <dbReference type="ARBA" id="ARBA00033408"/>
    </source>
</evidence>
<proteinExistence type="inferred from homology"/>
<keyword evidence="14" id="KW-1185">Reference proteome</keyword>
<dbReference type="Pfam" id="PF02463">
    <property type="entry name" value="SMC_N"/>
    <property type="match status" value="1"/>
</dbReference>
<feature type="coiled-coil region" evidence="10">
    <location>
        <begin position="169"/>
        <end position="234"/>
    </location>
</feature>
<evidence type="ECO:0000256" key="10">
    <source>
        <dbReference type="SAM" id="Coils"/>
    </source>
</evidence>
<dbReference type="CDD" id="cd03241">
    <property type="entry name" value="ABC_RecN"/>
    <property type="match status" value="2"/>
</dbReference>
<gene>
    <name evidence="13" type="primary">recN</name>
    <name evidence="13" type="ORF">HCG48_21550</name>
</gene>
<evidence type="ECO:0000256" key="6">
    <source>
        <dbReference type="ARBA" id="ARBA00022840"/>
    </source>
</evidence>
<comment type="function">
    <text evidence="1 9">May be involved in recombinational repair of damaged DNA.</text>
</comment>
<dbReference type="GO" id="GO:0016887">
    <property type="term" value="F:ATP hydrolysis activity"/>
    <property type="evidence" value="ECO:0007669"/>
    <property type="project" value="InterPro"/>
</dbReference>
<dbReference type="GO" id="GO:0009432">
    <property type="term" value="P:SOS response"/>
    <property type="evidence" value="ECO:0007669"/>
    <property type="project" value="TreeGrafter"/>
</dbReference>
<evidence type="ECO:0000256" key="7">
    <source>
        <dbReference type="ARBA" id="ARBA00023204"/>
    </source>
</evidence>
<dbReference type="PANTHER" id="PTHR11059">
    <property type="entry name" value="DNA REPAIR PROTEIN RECN"/>
    <property type="match status" value="1"/>
</dbReference>
<keyword evidence="7 9" id="KW-0234">DNA repair</keyword>
<keyword evidence="10" id="KW-0175">Coiled coil</keyword>
<sequence length="598" mass="66064">MLLSVQIENFALIDRLQIEFGKGLNVLTGETGAGKSIILDAVDVVLGSKVQGRAIRAGADRAAIEATFELDPPTIAWLREQEIDPLDENLLVVSRELVATRGGSMRSRSRLNGILVNRQLMERVRERLVEITAQGQTVQLVQAARQRDWLDNFGGEPLLAQRQRVAEAFAKTSLALQELERRRQSEQQRLQRIDLLEYQLKELSEADLSEADEAERLEQERQRLSHVVDLQQQSYQAYQFLYQNDTGEQAAADLLGEVQSILQEIVGYDGSLQAILDMVEDALAQTIEAGRQMSSYSANLEADPDRLEQVERRLVQLQQICRKYGPSLGEAIAYAQSIEAELEQLTGGGKSIEELEQNYRACQAQLKAACDRLTTLRRRAARELETRLLEELKPLAMEKVQFEVQLSEMPPNSTGGDRVVFAIGPNPGEPLQPLHEIASGGELSRFLLALKACFSQADDAVTLVFDEIDAGVSGRVAGAIAQKLHQLSLYHQVLFVTHQPIVAAMADCHFRVDKQLIDTPTSSGEAIDTDSAIATETRTAIRVTPLTPQQRREELAQLAGGEGADAAIAFAQSLLNQAADLRQDPDNRRKNANGSGEG</sequence>
<dbReference type="InterPro" id="IPR003395">
    <property type="entry name" value="RecF/RecN/SMC_N"/>
</dbReference>
<evidence type="ECO:0000256" key="2">
    <source>
        <dbReference type="ARBA" id="ARBA00009441"/>
    </source>
</evidence>
<dbReference type="EMBL" id="CP051167">
    <property type="protein sequence ID" value="QIZ73873.1"/>
    <property type="molecule type" value="Genomic_DNA"/>
</dbReference>
<dbReference type="Proteomes" id="UP000500857">
    <property type="component" value="Chromosome"/>
</dbReference>
<dbReference type="GO" id="GO:0005524">
    <property type="term" value="F:ATP binding"/>
    <property type="evidence" value="ECO:0007669"/>
    <property type="project" value="UniProtKB-KW"/>
</dbReference>
<dbReference type="GO" id="GO:0006302">
    <property type="term" value="P:double-strand break repair"/>
    <property type="evidence" value="ECO:0007669"/>
    <property type="project" value="InterPro"/>
</dbReference>
<evidence type="ECO:0000313" key="14">
    <source>
        <dbReference type="Proteomes" id="UP000500857"/>
    </source>
</evidence>
<evidence type="ECO:0000256" key="11">
    <source>
        <dbReference type="SAM" id="MobiDB-lite"/>
    </source>
</evidence>
<organism evidence="13 14">
    <name type="scientific">Oxynema aestuarii AP17</name>
    <dbReference type="NCBI Taxonomy" id="2064643"/>
    <lineage>
        <taxon>Bacteria</taxon>
        <taxon>Bacillati</taxon>
        <taxon>Cyanobacteriota</taxon>
        <taxon>Cyanophyceae</taxon>
        <taxon>Oscillatoriophycideae</taxon>
        <taxon>Oscillatoriales</taxon>
        <taxon>Oscillatoriaceae</taxon>
        <taxon>Oxynema</taxon>
        <taxon>Oxynema aestuarii</taxon>
    </lineage>
</organism>
<evidence type="ECO:0000256" key="4">
    <source>
        <dbReference type="ARBA" id="ARBA00022741"/>
    </source>
</evidence>
<dbReference type="NCBIfam" id="TIGR00634">
    <property type="entry name" value="recN"/>
    <property type="match status" value="1"/>
</dbReference>
<evidence type="ECO:0000256" key="3">
    <source>
        <dbReference type="ARBA" id="ARBA00021315"/>
    </source>
</evidence>
<dbReference type="InterPro" id="IPR027417">
    <property type="entry name" value="P-loop_NTPase"/>
</dbReference>
<dbReference type="FunFam" id="3.40.50.300:FF:000356">
    <property type="entry name" value="DNA repair protein RecN"/>
    <property type="match status" value="1"/>
</dbReference>
<dbReference type="Gene3D" id="3.40.50.300">
    <property type="entry name" value="P-loop containing nucleotide triphosphate hydrolases"/>
    <property type="match status" value="2"/>
</dbReference>
<evidence type="ECO:0000313" key="13">
    <source>
        <dbReference type="EMBL" id="QIZ73873.1"/>
    </source>
</evidence>
<accession>A0A6H1U762</accession>
<name>A0A6H1U762_9CYAN</name>
<reference evidence="13 14" key="1">
    <citation type="submission" date="2020-04" db="EMBL/GenBank/DDBJ databases">
        <authorList>
            <person name="Basu S."/>
            <person name="Maruthanayagam V."/>
            <person name="Chakraborty S."/>
            <person name="Pramanik A."/>
            <person name="Mukherjee J."/>
            <person name="Brink B."/>
        </authorList>
    </citation>
    <scope>NUCLEOTIDE SEQUENCE [LARGE SCALE GENOMIC DNA]</scope>
    <source>
        <strain evidence="13 14">AP17</strain>
    </source>
</reference>
<dbReference type="InterPro" id="IPR004604">
    <property type="entry name" value="DNA_recomb/repair_RecN"/>
</dbReference>
<dbReference type="AlphaFoldDB" id="A0A6H1U762"/>
<dbReference type="GO" id="GO:0043590">
    <property type="term" value="C:bacterial nucleoid"/>
    <property type="evidence" value="ECO:0007669"/>
    <property type="project" value="TreeGrafter"/>
</dbReference>
<evidence type="ECO:0000259" key="12">
    <source>
        <dbReference type="Pfam" id="PF02463"/>
    </source>
</evidence>
<keyword evidence="5 9" id="KW-0227">DNA damage</keyword>
<dbReference type="PANTHER" id="PTHR11059:SF0">
    <property type="entry name" value="DNA REPAIR PROTEIN RECN"/>
    <property type="match status" value="1"/>
</dbReference>
<feature type="region of interest" description="Disordered" evidence="11">
    <location>
        <begin position="579"/>
        <end position="598"/>
    </location>
</feature>
<feature type="domain" description="RecF/RecN/SMC N-terminal" evidence="12">
    <location>
        <begin position="3"/>
        <end position="514"/>
    </location>
</feature>
<keyword evidence="6" id="KW-0067">ATP-binding</keyword>
<dbReference type="PIRSF" id="PIRSF003128">
    <property type="entry name" value="RecN"/>
    <property type="match status" value="1"/>
</dbReference>
<dbReference type="SUPFAM" id="SSF52540">
    <property type="entry name" value="P-loop containing nucleoside triphosphate hydrolases"/>
    <property type="match status" value="1"/>
</dbReference>